<dbReference type="Proteomes" id="UP000242188">
    <property type="component" value="Unassembled WGS sequence"/>
</dbReference>
<dbReference type="EMBL" id="NEDP02001812">
    <property type="protein sequence ID" value="OWF52386.1"/>
    <property type="molecule type" value="Genomic_DNA"/>
</dbReference>
<dbReference type="OrthoDB" id="6123392at2759"/>
<dbReference type="PANTHER" id="PTHR36695">
    <property type="entry name" value="AGAP008648-PA"/>
    <property type="match status" value="1"/>
</dbReference>
<evidence type="ECO:0000313" key="4">
    <source>
        <dbReference type="Proteomes" id="UP000242188"/>
    </source>
</evidence>
<dbReference type="InterPro" id="IPR022041">
    <property type="entry name" value="Methyltransf_FA"/>
</dbReference>
<dbReference type="PANTHER" id="PTHR36695:SF12">
    <property type="entry name" value="AGAP008648-PA"/>
    <property type="match status" value="1"/>
</dbReference>
<gene>
    <name evidence="3" type="ORF">KP79_PYT18554</name>
</gene>
<organism evidence="3 4">
    <name type="scientific">Mizuhopecten yessoensis</name>
    <name type="common">Japanese scallop</name>
    <name type="synonym">Patinopecten yessoensis</name>
    <dbReference type="NCBI Taxonomy" id="6573"/>
    <lineage>
        <taxon>Eukaryota</taxon>
        <taxon>Metazoa</taxon>
        <taxon>Spiralia</taxon>
        <taxon>Lophotrochozoa</taxon>
        <taxon>Mollusca</taxon>
        <taxon>Bivalvia</taxon>
        <taxon>Autobranchia</taxon>
        <taxon>Pteriomorphia</taxon>
        <taxon>Pectinida</taxon>
        <taxon>Pectinoidea</taxon>
        <taxon>Pectinidae</taxon>
        <taxon>Mizuhopecten</taxon>
    </lineage>
</organism>
<name>A0A210QUK0_MIZYE</name>
<feature type="domain" description="Farnesoic acid O-methyl transferase" evidence="2">
    <location>
        <begin position="55"/>
        <end position="177"/>
    </location>
</feature>
<keyword evidence="1" id="KW-0732">Signal</keyword>
<protein>
    <submittedName>
        <fullName evidence="3">C3 and PZP-like alpha-2-macroglobulin domain-containing protein 8</fullName>
    </submittedName>
</protein>
<reference evidence="3 4" key="1">
    <citation type="journal article" date="2017" name="Nat. Ecol. Evol.">
        <title>Scallop genome provides insights into evolution of bilaterian karyotype and development.</title>
        <authorList>
            <person name="Wang S."/>
            <person name="Zhang J."/>
            <person name="Jiao W."/>
            <person name="Li J."/>
            <person name="Xun X."/>
            <person name="Sun Y."/>
            <person name="Guo X."/>
            <person name="Huan P."/>
            <person name="Dong B."/>
            <person name="Zhang L."/>
            <person name="Hu X."/>
            <person name="Sun X."/>
            <person name="Wang J."/>
            <person name="Zhao C."/>
            <person name="Wang Y."/>
            <person name="Wang D."/>
            <person name="Huang X."/>
            <person name="Wang R."/>
            <person name="Lv J."/>
            <person name="Li Y."/>
            <person name="Zhang Z."/>
            <person name="Liu B."/>
            <person name="Lu W."/>
            <person name="Hui Y."/>
            <person name="Liang J."/>
            <person name="Zhou Z."/>
            <person name="Hou R."/>
            <person name="Li X."/>
            <person name="Liu Y."/>
            <person name="Li H."/>
            <person name="Ning X."/>
            <person name="Lin Y."/>
            <person name="Zhao L."/>
            <person name="Xing Q."/>
            <person name="Dou J."/>
            <person name="Li Y."/>
            <person name="Mao J."/>
            <person name="Guo H."/>
            <person name="Dou H."/>
            <person name="Li T."/>
            <person name="Mu C."/>
            <person name="Jiang W."/>
            <person name="Fu Q."/>
            <person name="Fu X."/>
            <person name="Miao Y."/>
            <person name="Liu J."/>
            <person name="Yu Q."/>
            <person name="Li R."/>
            <person name="Liao H."/>
            <person name="Li X."/>
            <person name="Kong Y."/>
            <person name="Jiang Z."/>
            <person name="Chourrout D."/>
            <person name="Li R."/>
            <person name="Bao Z."/>
        </authorList>
    </citation>
    <scope>NUCLEOTIDE SEQUENCE [LARGE SCALE GENOMIC DNA]</scope>
    <source>
        <strain evidence="3 4">PY_sf001</strain>
    </source>
</reference>
<comment type="caution">
    <text evidence="3">The sequence shown here is derived from an EMBL/GenBank/DDBJ whole genome shotgun (WGS) entry which is preliminary data.</text>
</comment>
<accession>A0A210QUK0</accession>
<evidence type="ECO:0000256" key="1">
    <source>
        <dbReference type="SAM" id="SignalP"/>
    </source>
</evidence>
<feature type="domain" description="Farnesoic acid O-methyl transferase" evidence="2">
    <location>
        <begin position="213"/>
        <end position="335"/>
    </location>
</feature>
<feature type="chain" id="PRO_5012035607" evidence="1">
    <location>
        <begin position="26"/>
        <end position="337"/>
    </location>
</feature>
<keyword evidence="4" id="KW-1185">Reference proteome</keyword>
<evidence type="ECO:0000313" key="3">
    <source>
        <dbReference type="EMBL" id="OWF52386.1"/>
    </source>
</evidence>
<dbReference type="AlphaFoldDB" id="A0A210QUK0"/>
<dbReference type="Pfam" id="PF12248">
    <property type="entry name" value="Methyltransf_FA"/>
    <property type="match status" value="2"/>
</dbReference>
<feature type="signal peptide" evidence="1">
    <location>
        <begin position="1"/>
        <end position="25"/>
    </location>
</feature>
<proteinExistence type="predicted"/>
<evidence type="ECO:0000259" key="2">
    <source>
        <dbReference type="Pfam" id="PF12248"/>
    </source>
</evidence>
<sequence>MEYYISYVAAVVFIFVFRALETCSAKQITIQIPKAKPSDDGWYGYTELQSCGYSIGNSSYFEFSVKTCTGAQVALMSGPMDNYQLYEVVISGMDNYETVIRKYKGGMTMIRSHGGMLDCSAFRAFQIHWDNGVISLVRKCRLGKWLKILSWKDPNPRPIRYVGVTTGSWASSTWRFNQNVGENQDTLQDIQFETRKQKGPNYYYTHLTDYQYKMGQQTSITFSVKACSDIYVALLSKDTDTCTMYEVIIGGYGNTISVIRRGKNRYNYVKKPSSPADCNEFRSFIVSWPRGVVSVWYETKVGDWQFLMSLRDRKPIDVRYIGMTTGKAASGTWKVAL</sequence>